<keyword evidence="2 6" id="KW-0812">Transmembrane</keyword>
<evidence type="ECO:0000313" key="8">
    <source>
        <dbReference type="EMBL" id="KDQ63096.1"/>
    </source>
</evidence>
<keyword evidence="5 6" id="KW-0472">Membrane</keyword>
<evidence type="ECO:0000256" key="6">
    <source>
        <dbReference type="RuleBase" id="RU364120"/>
    </source>
</evidence>
<keyword evidence="3 6" id="KW-0256">Endoplasmic reticulum</keyword>
<keyword evidence="4 6" id="KW-1133">Transmembrane helix</keyword>
<organism evidence="8 9">
    <name type="scientific">Jaapia argillacea MUCL 33604</name>
    <dbReference type="NCBI Taxonomy" id="933084"/>
    <lineage>
        <taxon>Eukaryota</taxon>
        <taxon>Fungi</taxon>
        <taxon>Dikarya</taxon>
        <taxon>Basidiomycota</taxon>
        <taxon>Agaricomycotina</taxon>
        <taxon>Agaricomycetes</taxon>
        <taxon>Agaricomycetidae</taxon>
        <taxon>Jaapiales</taxon>
        <taxon>Jaapiaceae</taxon>
        <taxon>Jaapia</taxon>
    </lineage>
</organism>
<comment type="similarity">
    <text evidence="1 6">Belongs to the RAMP4 family.</text>
</comment>
<proteinExistence type="inferred from homology"/>
<evidence type="ECO:0000256" key="1">
    <source>
        <dbReference type="ARBA" id="ARBA00005500"/>
    </source>
</evidence>
<name>A0A067QKE1_9AGAM</name>
<evidence type="ECO:0000313" key="9">
    <source>
        <dbReference type="Proteomes" id="UP000027265"/>
    </source>
</evidence>
<dbReference type="AlphaFoldDB" id="A0A067QKE1"/>
<dbReference type="Pfam" id="PF06624">
    <property type="entry name" value="RAMP4"/>
    <property type="match status" value="1"/>
</dbReference>
<keyword evidence="9" id="KW-1185">Reference proteome</keyword>
<feature type="region of interest" description="Disordered" evidence="7">
    <location>
        <begin position="1"/>
        <end position="34"/>
    </location>
</feature>
<evidence type="ECO:0000256" key="4">
    <source>
        <dbReference type="ARBA" id="ARBA00022989"/>
    </source>
</evidence>
<dbReference type="EMBL" id="KL197710">
    <property type="protein sequence ID" value="KDQ63096.1"/>
    <property type="molecule type" value="Genomic_DNA"/>
</dbReference>
<feature type="transmembrane region" description="Helical" evidence="6">
    <location>
        <begin position="39"/>
        <end position="64"/>
    </location>
</feature>
<evidence type="ECO:0000256" key="3">
    <source>
        <dbReference type="ARBA" id="ARBA00022824"/>
    </source>
</evidence>
<dbReference type="Proteomes" id="UP000027265">
    <property type="component" value="Unassembled WGS sequence"/>
</dbReference>
<protein>
    <recommendedName>
        <fullName evidence="6">Stress-associated endoplasmic reticulum protein</fullName>
    </recommendedName>
</protein>
<comment type="function">
    <text evidence="6">Interacts with target proteins during translocation into the lumen of the endoplasmic reticulum. Protects unfolded target proteins against degradation and facilitate correct glycosylation.</text>
</comment>
<dbReference type="InterPro" id="IPR010580">
    <property type="entry name" value="ER_stress-assoc"/>
</dbReference>
<evidence type="ECO:0000256" key="2">
    <source>
        <dbReference type="ARBA" id="ARBA00022692"/>
    </source>
</evidence>
<accession>A0A067QKE1</accession>
<dbReference type="GO" id="GO:0005789">
    <property type="term" value="C:endoplasmic reticulum membrane"/>
    <property type="evidence" value="ECO:0007669"/>
    <property type="project" value="UniProtKB-SubCell"/>
</dbReference>
<comment type="subcellular location">
    <subcellularLocation>
        <location evidence="6">Membrane</location>
        <topology evidence="6">Single-pass membrane protein</topology>
    </subcellularLocation>
    <subcellularLocation>
        <location evidence="6">Endoplasmic reticulum membrane</location>
        <topology evidence="6">Single-pass membrane protein</topology>
    </subcellularLocation>
</comment>
<dbReference type="InParanoid" id="A0A067QKE1"/>
<dbReference type="OrthoDB" id="16679at2759"/>
<dbReference type="HOGENOM" id="CLU_182424_2_0_1"/>
<sequence>MPTEFEMRHKNQKFAAAARSGKKPTNPSRQEQLSKRSPIPVWALGMILFVVIGGLVFELVRLIFL</sequence>
<gene>
    <name evidence="8" type="ORF">JAAARDRAFT_29092</name>
</gene>
<evidence type="ECO:0000256" key="5">
    <source>
        <dbReference type="ARBA" id="ARBA00023136"/>
    </source>
</evidence>
<evidence type="ECO:0000256" key="7">
    <source>
        <dbReference type="SAM" id="MobiDB-lite"/>
    </source>
</evidence>
<reference evidence="9" key="1">
    <citation type="journal article" date="2014" name="Proc. Natl. Acad. Sci. U.S.A.">
        <title>Extensive sampling of basidiomycete genomes demonstrates inadequacy of the white-rot/brown-rot paradigm for wood decay fungi.</title>
        <authorList>
            <person name="Riley R."/>
            <person name="Salamov A.A."/>
            <person name="Brown D.W."/>
            <person name="Nagy L.G."/>
            <person name="Floudas D."/>
            <person name="Held B.W."/>
            <person name="Levasseur A."/>
            <person name="Lombard V."/>
            <person name="Morin E."/>
            <person name="Otillar R."/>
            <person name="Lindquist E.A."/>
            <person name="Sun H."/>
            <person name="LaButti K.M."/>
            <person name="Schmutz J."/>
            <person name="Jabbour D."/>
            <person name="Luo H."/>
            <person name="Baker S.E."/>
            <person name="Pisabarro A.G."/>
            <person name="Walton J.D."/>
            <person name="Blanchette R.A."/>
            <person name="Henrissat B."/>
            <person name="Martin F."/>
            <person name="Cullen D."/>
            <person name="Hibbett D.S."/>
            <person name="Grigoriev I.V."/>
        </authorList>
    </citation>
    <scope>NUCLEOTIDE SEQUENCE [LARGE SCALE GENOMIC DNA]</scope>
    <source>
        <strain evidence="9">MUCL 33604</strain>
    </source>
</reference>